<organism evidence="5 6">
    <name type="scientific">Litorilituus lipolyticus</name>
    <dbReference type="NCBI Taxonomy" id="2491017"/>
    <lineage>
        <taxon>Bacteria</taxon>
        <taxon>Pseudomonadati</taxon>
        <taxon>Pseudomonadota</taxon>
        <taxon>Gammaproteobacteria</taxon>
        <taxon>Alteromonadales</taxon>
        <taxon>Colwelliaceae</taxon>
        <taxon>Litorilituus</taxon>
    </lineage>
</organism>
<name>A0A502KSI5_9GAMM</name>
<dbReference type="Pfam" id="PF12833">
    <property type="entry name" value="HTH_18"/>
    <property type="match status" value="1"/>
</dbReference>
<evidence type="ECO:0000313" key="5">
    <source>
        <dbReference type="EMBL" id="TPH14720.1"/>
    </source>
</evidence>
<proteinExistence type="predicted"/>
<dbReference type="GO" id="GO:0003700">
    <property type="term" value="F:DNA-binding transcription factor activity"/>
    <property type="evidence" value="ECO:0007669"/>
    <property type="project" value="InterPro"/>
</dbReference>
<dbReference type="InterPro" id="IPR009057">
    <property type="entry name" value="Homeodomain-like_sf"/>
</dbReference>
<dbReference type="PROSITE" id="PS01124">
    <property type="entry name" value="HTH_ARAC_FAMILY_2"/>
    <property type="match status" value="1"/>
</dbReference>
<evidence type="ECO:0000259" key="4">
    <source>
        <dbReference type="PROSITE" id="PS01124"/>
    </source>
</evidence>
<keyword evidence="3" id="KW-0804">Transcription</keyword>
<dbReference type="SMART" id="SM00342">
    <property type="entry name" value="HTH_ARAC"/>
    <property type="match status" value="1"/>
</dbReference>
<dbReference type="RefSeq" id="WP_140603744.1">
    <property type="nucleotide sequence ID" value="NZ_SAWY01000021.1"/>
</dbReference>
<dbReference type="SUPFAM" id="SSF46689">
    <property type="entry name" value="Homeodomain-like"/>
    <property type="match status" value="2"/>
</dbReference>
<dbReference type="InterPro" id="IPR020449">
    <property type="entry name" value="Tscrpt_reg_AraC-type_HTH"/>
</dbReference>
<dbReference type="Pfam" id="PF06719">
    <property type="entry name" value="AraC_N"/>
    <property type="match status" value="1"/>
</dbReference>
<reference evidence="5 6" key="1">
    <citation type="submission" date="2019-01" db="EMBL/GenBank/DDBJ databases">
        <title>Litorilituus lipolytica sp. nov., isolated from intertidal sand of the Yellow Sea in China.</title>
        <authorList>
            <person name="Liu A."/>
        </authorList>
    </citation>
    <scope>NUCLEOTIDE SEQUENCE [LARGE SCALE GENOMIC DNA]</scope>
    <source>
        <strain evidence="5 6">RZ04</strain>
    </source>
</reference>
<keyword evidence="6" id="KW-1185">Reference proteome</keyword>
<comment type="caution">
    <text evidence="5">The sequence shown here is derived from an EMBL/GenBank/DDBJ whole genome shotgun (WGS) entry which is preliminary data.</text>
</comment>
<dbReference type="OrthoDB" id="9783876at2"/>
<gene>
    <name evidence="5" type="ORF">EPA86_11415</name>
</gene>
<evidence type="ECO:0000256" key="2">
    <source>
        <dbReference type="ARBA" id="ARBA00023125"/>
    </source>
</evidence>
<evidence type="ECO:0000256" key="1">
    <source>
        <dbReference type="ARBA" id="ARBA00023015"/>
    </source>
</evidence>
<dbReference type="EMBL" id="SAWY01000021">
    <property type="protein sequence ID" value="TPH14720.1"/>
    <property type="molecule type" value="Genomic_DNA"/>
</dbReference>
<accession>A0A502KSI5</accession>
<dbReference type="InterPro" id="IPR018060">
    <property type="entry name" value="HTH_AraC"/>
</dbReference>
<dbReference type="InterPro" id="IPR009594">
    <property type="entry name" value="Tscrpt_reg_HTH_AraC_N"/>
</dbReference>
<dbReference type="PANTHER" id="PTHR43280:SF2">
    <property type="entry name" value="HTH-TYPE TRANSCRIPTIONAL REGULATOR EXSA"/>
    <property type="match status" value="1"/>
</dbReference>
<keyword evidence="1" id="KW-0805">Transcription regulation</keyword>
<dbReference type="Gene3D" id="1.10.10.60">
    <property type="entry name" value="Homeodomain-like"/>
    <property type="match status" value="1"/>
</dbReference>
<dbReference type="AlphaFoldDB" id="A0A502KSI5"/>
<dbReference type="PANTHER" id="PTHR43280">
    <property type="entry name" value="ARAC-FAMILY TRANSCRIPTIONAL REGULATOR"/>
    <property type="match status" value="1"/>
</dbReference>
<dbReference type="Proteomes" id="UP000315303">
    <property type="component" value="Unassembled WGS sequence"/>
</dbReference>
<keyword evidence="2" id="KW-0238">DNA-binding</keyword>
<dbReference type="PRINTS" id="PR00032">
    <property type="entry name" value="HTHARAC"/>
</dbReference>
<sequence length="303" mass="34791">MITQVIDKSRSTPQVLVENKISYAGPESELSIYDTYQKADRVQLKSDQLLFCAMVTGKKIMHSDVDNFDSDFLPHESFIMTPNSQVEIDFPTAQLSKPTTCLALEISKDRINQVADTLNAQQTLDKTFGHWQYHHNLVHTHHNTQTQAVLNRIVQIYGENHTERSAMISLAVSELVIRLLHHQTREFLLSFCQKDPEINGLTAVVNYIEQHLSEHLDIDSLARLACMSRTKFFNAFKQHMGCSPIAFQQQRRLYTAANLLKAGKTVTQCCFELGFMNTSHFSRCFKQFYGYSPSQYKMRQLNS</sequence>
<feature type="domain" description="HTH araC/xylS-type" evidence="4">
    <location>
        <begin position="202"/>
        <end position="299"/>
    </location>
</feature>
<evidence type="ECO:0000256" key="3">
    <source>
        <dbReference type="ARBA" id="ARBA00023163"/>
    </source>
</evidence>
<dbReference type="GO" id="GO:0043565">
    <property type="term" value="F:sequence-specific DNA binding"/>
    <property type="evidence" value="ECO:0007669"/>
    <property type="project" value="InterPro"/>
</dbReference>
<evidence type="ECO:0000313" key="6">
    <source>
        <dbReference type="Proteomes" id="UP000315303"/>
    </source>
</evidence>
<protein>
    <submittedName>
        <fullName evidence="5">Helix-turn-helix domain-containing protein</fullName>
    </submittedName>
</protein>